<evidence type="ECO:0000313" key="2">
    <source>
        <dbReference type="Proteomes" id="UP000002186"/>
    </source>
</evidence>
<protein>
    <submittedName>
        <fullName evidence="1">Uncharacterized protein</fullName>
    </submittedName>
</protein>
<dbReference type="KEGG" id="tmz:Tmz1t_2359"/>
<sequence length="112" mass="12266">MRVKVIELMVAGVRRPREACLADPGITGTLSIGDIPIGTAEKRPLHAAQLWERWGTSAKRGLLPPLFDVQVLRITPRGLLLRGFQVDSRSPEAIAQHAQEWWAVPVDKPGGA</sequence>
<reference evidence="2" key="1">
    <citation type="submission" date="2008-12" db="EMBL/GenBank/DDBJ databases">
        <title>Complete sequence of plasmid of Thauera sp. MZ1T.</title>
        <authorList>
            <consortium name="US DOE Joint Genome Institute"/>
            <person name="Lucas S."/>
            <person name="Copeland A."/>
            <person name="Lapidus A."/>
            <person name="Glavina del Rio T."/>
            <person name="Dalin E."/>
            <person name="Tice H."/>
            <person name="Bruce D."/>
            <person name="Goodwin L."/>
            <person name="Pitluck S."/>
            <person name="Sims D."/>
            <person name="Brettin T."/>
            <person name="Detter J.C."/>
            <person name="Han C."/>
            <person name="Larimer F."/>
            <person name="Land M."/>
            <person name="Hauser L."/>
            <person name="Kyrpides N."/>
            <person name="Mikhailova N."/>
            <person name="Sayler G.S."/>
        </authorList>
    </citation>
    <scope>NUCLEOTIDE SEQUENCE [LARGE SCALE GENOMIC DNA]</scope>
    <source>
        <strain evidence="2">MZ1T</strain>
        <plasmid evidence="2">pTha01</plasmid>
    </source>
</reference>
<accession>B8F0C8</accession>
<organism evidence="1 2">
    <name type="scientific">Thauera aminoaromatica</name>
    <dbReference type="NCBI Taxonomy" id="164330"/>
    <lineage>
        <taxon>Bacteria</taxon>
        <taxon>Pseudomonadati</taxon>
        <taxon>Pseudomonadota</taxon>
        <taxon>Betaproteobacteria</taxon>
        <taxon>Rhodocyclales</taxon>
        <taxon>Zoogloeaceae</taxon>
        <taxon>Thauera</taxon>
    </lineage>
</organism>
<gene>
    <name evidence="1" type="ordered locus">Tmz1t_2359</name>
</gene>
<keyword evidence="2" id="KW-1185">Reference proteome</keyword>
<dbReference type="OrthoDB" id="8526406at2"/>
<dbReference type="Proteomes" id="UP000002186">
    <property type="component" value="Plasmid pTha01"/>
</dbReference>
<name>B8F0C8_THASP</name>
<evidence type="ECO:0000313" key="1">
    <source>
        <dbReference type="EMBL" id="ACK55094.1"/>
    </source>
</evidence>
<reference evidence="1 2" key="2">
    <citation type="journal article" date="2012" name="Stand. Genomic Sci.">
        <title>Complete genome sequence of Thauera aminoaromatica strain MZ1T.</title>
        <authorList>
            <person name="Jiang K."/>
            <person name="Sanseverino J."/>
            <person name="Chauhan A."/>
            <person name="Lucas S."/>
            <person name="Copeland A."/>
            <person name="Lapidus A."/>
            <person name="Del Rio T.G."/>
            <person name="Dalin E."/>
            <person name="Tice H."/>
            <person name="Bruce D."/>
            <person name="Goodwin L."/>
            <person name="Pitluck S."/>
            <person name="Sims D."/>
            <person name="Brettin T."/>
            <person name="Detter J.C."/>
            <person name="Han C."/>
            <person name="Chang Y.J."/>
            <person name="Larimer F."/>
            <person name="Land M."/>
            <person name="Hauser L."/>
            <person name="Kyrpides N.C."/>
            <person name="Mikhailova N."/>
            <person name="Moser S."/>
            <person name="Jegier P."/>
            <person name="Close D."/>
            <person name="Debruyn J.M."/>
            <person name="Wang Y."/>
            <person name="Layton A.C."/>
            <person name="Allen M.S."/>
            <person name="Sayler G.S."/>
        </authorList>
    </citation>
    <scope>NUCLEOTIDE SEQUENCE [LARGE SCALE GENOMIC DNA]</scope>
    <source>
        <strain evidence="1 2">MZ1T</strain>
        <plasmid evidence="1">pTha01</plasmid>
    </source>
</reference>
<dbReference type="AlphaFoldDB" id="B8F0C8"/>
<geneLocation type="plasmid" evidence="1 2">
    <name>pTha01</name>
</geneLocation>
<proteinExistence type="predicted"/>
<keyword evidence="1" id="KW-0614">Plasmid</keyword>
<dbReference type="RefSeq" id="WP_012592894.1">
    <property type="nucleotide sequence ID" value="NC_011667.1"/>
</dbReference>
<dbReference type="EMBL" id="CP001282">
    <property type="protein sequence ID" value="ACK55094.1"/>
    <property type="molecule type" value="Genomic_DNA"/>
</dbReference>
<dbReference type="HOGENOM" id="CLU_2248811_0_0_4"/>